<sequence>MNPELGEVIIEKVRNGAFLKVSAIHVATGLEVSAVGPVHEPHGVERVAIAKLTRALEQSRSR</sequence>
<accession>A0ABV6R235</accession>
<dbReference type="Proteomes" id="UP001589906">
    <property type="component" value="Unassembled WGS sequence"/>
</dbReference>
<protein>
    <submittedName>
        <fullName evidence="2">DUF6898 family protein</fullName>
    </submittedName>
</protein>
<organism evidence="2 3">
    <name type="scientific">Brevundimonas balnearis</name>
    <dbReference type="NCBI Taxonomy" id="1572858"/>
    <lineage>
        <taxon>Bacteria</taxon>
        <taxon>Pseudomonadati</taxon>
        <taxon>Pseudomonadota</taxon>
        <taxon>Alphaproteobacteria</taxon>
        <taxon>Caulobacterales</taxon>
        <taxon>Caulobacteraceae</taxon>
        <taxon>Brevundimonas</taxon>
    </lineage>
</organism>
<dbReference type="RefSeq" id="WP_376833816.1">
    <property type="nucleotide sequence ID" value="NZ_JBHLSW010000003.1"/>
</dbReference>
<comment type="caution">
    <text evidence="2">The sequence shown here is derived from an EMBL/GenBank/DDBJ whole genome shotgun (WGS) entry which is preliminary data.</text>
</comment>
<feature type="domain" description="DUF6898" evidence="1">
    <location>
        <begin position="6"/>
        <end position="58"/>
    </location>
</feature>
<reference evidence="2 3" key="1">
    <citation type="submission" date="2024-09" db="EMBL/GenBank/DDBJ databases">
        <authorList>
            <person name="Sun Q."/>
            <person name="Mori K."/>
        </authorList>
    </citation>
    <scope>NUCLEOTIDE SEQUENCE [LARGE SCALE GENOMIC DNA]</scope>
    <source>
        <strain evidence="2 3">NCAIM B.02621</strain>
    </source>
</reference>
<name>A0ABV6R235_9CAUL</name>
<proteinExistence type="predicted"/>
<evidence type="ECO:0000259" key="1">
    <source>
        <dbReference type="Pfam" id="PF21839"/>
    </source>
</evidence>
<dbReference type="EMBL" id="JBHLSW010000003">
    <property type="protein sequence ID" value="MFC0632663.1"/>
    <property type="molecule type" value="Genomic_DNA"/>
</dbReference>
<keyword evidence="3" id="KW-1185">Reference proteome</keyword>
<dbReference type="InterPro" id="IPR054193">
    <property type="entry name" value="DUF6898"/>
</dbReference>
<dbReference type="Pfam" id="PF21839">
    <property type="entry name" value="DUF6898"/>
    <property type="match status" value="1"/>
</dbReference>
<gene>
    <name evidence="2" type="ORF">ACFFGE_02050</name>
</gene>
<evidence type="ECO:0000313" key="3">
    <source>
        <dbReference type="Proteomes" id="UP001589906"/>
    </source>
</evidence>
<evidence type="ECO:0000313" key="2">
    <source>
        <dbReference type="EMBL" id="MFC0632663.1"/>
    </source>
</evidence>